<name>A0A934VQD6_9BACT</name>
<sequence length="231" mass="25689">MKKNVLLVEDDPALRMVMREVLKDEFDVDEADNGDDGINKGLSESNDLIILDYHLPKKDGLQVIEAVKAAHPNVPVIVLTGYLNPQSEAQFNELGASKIFPKPFNYRNLLEVVRTLTLSQQPVDEPQTATVKPQAEEPFVQPKLSPTESDMLADSMAAVAAIAEKVEFLSSITEKYWIEPSDISTIRETARCMETEIQKFYGKMNNTLFDAGSFSSPLITKIKKPCLSGNN</sequence>
<dbReference type="CDD" id="cd00156">
    <property type="entry name" value="REC"/>
    <property type="match status" value="1"/>
</dbReference>
<protein>
    <submittedName>
        <fullName evidence="4">Response regulator</fullName>
    </submittedName>
</protein>
<evidence type="ECO:0000313" key="5">
    <source>
        <dbReference type="Proteomes" id="UP000617628"/>
    </source>
</evidence>
<accession>A0A934VQD6</accession>
<dbReference type="PROSITE" id="PS50110">
    <property type="entry name" value="RESPONSE_REGULATORY"/>
    <property type="match status" value="1"/>
</dbReference>
<feature type="modified residue" description="4-aspartylphosphate" evidence="2">
    <location>
        <position position="52"/>
    </location>
</feature>
<dbReference type="InterPro" id="IPR001789">
    <property type="entry name" value="Sig_transdc_resp-reg_receiver"/>
</dbReference>
<dbReference type="SMART" id="SM00448">
    <property type="entry name" value="REC"/>
    <property type="match status" value="1"/>
</dbReference>
<dbReference type="Gene3D" id="3.40.50.2300">
    <property type="match status" value="1"/>
</dbReference>
<comment type="caution">
    <text evidence="4">The sequence shown here is derived from an EMBL/GenBank/DDBJ whole genome shotgun (WGS) entry which is preliminary data.</text>
</comment>
<dbReference type="GO" id="GO:0000160">
    <property type="term" value="P:phosphorelay signal transduction system"/>
    <property type="evidence" value="ECO:0007669"/>
    <property type="project" value="InterPro"/>
</dbReference>
<dbReference type="InterPro" id="IPR050595">
    <property type="entry name" value="Bact_response_regulator"/>
</dbReference>
<evidence type="ECO:0000259" key="3">
    <source>
        <dbReference type="PROSITE" id="PS50110"/>
    </source>
</evidence>
<evidence type="ECO:0000256" key="1">
    <source>
        <dbReference type="ARBA" id="ARBA00022553"/>
    </source>
</evidence>
<evidence type="ECO:0000313" key="4">
    <source>
        <dbReference type="EMBL" id="MBK1878242.1"/>
    </source>
</evidence>
<dbReference type="SUPFAM" id="SSF52172">
    <property type="entry name" value="CheY-like"/>
    <property type="match status" value="1"/>
</dbReference>
<reference evidence="4" key="1">
    <citation type="submission" date="2021-01" db="EMBL/GenBank/DDBJ databases">
        <title>Modified the classification status of verrucomicrobia.</title>
        <authorList>
            <person name="Feng X."/>
        </authorList>
    </citation>
    <scope>NUCLEOTIDE SEQUENCE</scope>
    <source>
        <strain evidence="4">KCTC 13126</strain>
    </source>
</reference>
<proteinExistence type="predicted"/>
<feature type="domain" description="Response regulatory" evidence="3">
    <location>
        <begin position="4"/>
        <end position="117"/>
    </location>
</feature>
<dbReference type="Pfam" id="PF00072">
    <property type="entry name" value="Response_reg"/>
    <property type="match status" value="1"/>
</dbReference>
<dbReference type="InterPro" id="IPR011006">
    <property type="entry name" value="CheY-like_superfamily"/>
</dbReference>
<dbReference type="PANTHER" id="PTHR44591:SF3">
    <property type="entry name" value="RESPONSE REGULATORY DOMAIN-CONTAINING PROTEIN"/>
    <property type="match status" value="1"/>
</dbReference>
<dbReference type="Proteomes" id="UP000617628">
    <property type="component" value="Unassembled WGS sequence"/>
</dbReference>
<gene>
    <name evidence="4" type="ORF">JIN87_15285</name>
</gene>
<dbReference type="EMBL" id="JAENIL010000027">
    <property type="protein sequence ID" value="MBK1878242.1"/>
    <property type="molecule type" value="Genomic_DNA"/>
</dbReference>
<dbReference type="PANTHER" id="PTHR44591">
    <property type="entry name" value="STRESS RESPONSE REGULATOR PROTEIN 1"/>
    <property type="match status" value="1"/>
</dbReference>
<dbReference type="AlphaFoldDB" id="A0A934VQD6"/>
<keyword evidence="5" id="KW-1185">Reference proteome</keyword>
<organism evidence="4 5">
    <name type="scientific">Pelagicoccus mobilis</name>
    <dbReference type="NCBI Taxonomy" id="415221"/>
    <lineage>
        <taxon>Bacteria</taxon>
        <taxon>Pseudomonadati</taxon>
        <taxon>Verrucomicrobiota</taxon>
        <taxon>Opitutia</taxon>
        <taxon>Puniceicoccales</taxon>
        <taxon>Pelagicoccaceae</taxon>
        <taxon>Pelagicoccus</taxon>
    </lineage>
</organism>
<keyword evidence="1 2" id="KW-0597">Phosphoprotein</keyword>
<evidence type="ECO:0000256" key="2">
    <source>
        <dbReference type="PROSITE-ProRule" id="PRU00169"/>
    </source>
</evidence>
<dbReference type="RefSeq" id="WP_200356454.1">
    <property type="nucleotide sequence ID" value="NZ_JAENIL010000027.1"/>
</dbReference>